<dbReference type="OrthoDB" id="8933311at2759"/>
<evidence type="ECO:0000259" key="3">
    <source>
        <dbReference type="PROSITE" id="PS50102"/>
    </source>
</evidence>
<dbReference type="CDD" id="cd00590">
    <property type="entry name" value="RRM_SF"/>
    <property type="match status" value="1"/>
</dbReference>
<protein>
    <recommendedName>
        <fullName evidence="3">RRM domain-containing protein</fullName>
    </recommendedName>
</protein>
<dbReference type="Gene3D" id="3.30.70.330">
    <property type="match status" value="1"/>
</dbReference>
<dbReference type="PROSITE" id="PS50102">
    <property type="entry name" value="RRM"/>
    <property type="match status" value="1"/>
</dbReference>
<feature type="region of interest" description="Disordered" evidence="2">
    <location>
        <begin position="116"/>
        <end position="217"/>
    </location>
</feature>
<proteinExistence type="predicted"/>
<dbReference type="EMBL" id="JTDE01000098">
    <property type="protein sequence ID" value="KAF7262341.1"/>
    <property type="molecule type" value="Genomic_DNA"/>
</dbReference>
<evidence type="ECO:0000313" key="4">
    <source>
        <dbReference type="EMBL" id="KAF7262341.1"/>
    </source>
</evidence>
<gene>
    <name evidence="4" type="ORF">EG68_00345</name>
</gene>
<keyword evidence="1" id="KW-0694">RNA-binding</keyword>
<feature type="compositionally biased region" description="Low complexity" evidence="2">
    <location>
        <begin position="167"/>
        <end position="179"/>
    </location>
</feature>
<evidence type="ECO:0000256" key="1">
    <source>
        <dbReference type="PROSITE-ProRule" id="PRU00176"/>
    </source>
</evidence>
<dbReference type="InterPro" id="IPR012677">
    <property type="entry name" value="Nucleotide-bd_a/b_plait_sf"/>
</dbReference>
<organism evidence="4 5">
    <name type="scientific">Paragonimus skrjabini miyazakii</name>
    <dbReference type="NCBI Taxonomy" id="59628"/>
    <lineage>
        <taxon>Eukaryota</taxon>
        <taxon>Metazoa</taxon>
        <taxon>Spiralia</taxon>
        <taxon>Lophotrochozoa</taxon>
        <taxon>Platyhelminthes</taxon>
        <taxon>Trematoda</taxon>
        <taxon>Digenea</taxon>
        <taxon>Plagiorchiida</taxon>
        <taxon>Troglotremata</taxon>
        <taxon>Troglotrematidae</taxon>
        <taxon>Paragonimus</taxon>
    </lineage>
</organism>
<dbReference type="AlphaFoldDB" id="A0A8S9ZAF3"/>
<dbReference type="Proteomes" id="UP000822476">
    <property type="component" value="Unassembled WGS sequence"/>
</dbReference>
<feature type="compositionally biased region" description="Low complexity" evidence="2">
    <location>
        <begin position="196"/>
        <end position="207"/>
    </location>
</feature>
<dbReference type="InterPro" id="IPR000504">
    <property type="entry name" value="RRM_dom"/>
</dbReference>
<reference evidence="4" key="1">
    <citation type="submission" date="2019-07" db="EMBL/GenBank/DDBJ databases">
        <title>Annotation for the trematode Paragonimus miyazaki's.</title>
        <authorList>
            <person name="Choi Y.-J."/>
        </authorList>
    </citation>
    <scope>NUCLEOTIDE SEQUENCE</scope>
    <source>
        <strain evidence="4">Japan</strain>
    </source>
</reference>
<accession>A0A8S9ZAF3</accession>
<dbReference type="SUPFAM" id="SSF54928">
    <property type="entry name" value="RNA-binding domain, RBD"/>
    <property type="match status" value="1"/>
</dbReference>
<evidence type="ECO:0000256" key="2">
    <source>
        <dbReference type="SAM" id="MobiDB-lite"/>
    </source>
</evidence>
<evidence type="ECO:0000313" key="5">
    <source>
        <dbReference type="Proteomes" id="UP000822476"/>
    </source>
</evidence>
<sequence>MRSSQQVVIDPRKVAPSRHSLFICGFPGTVKVDSIKEFFSNQSDGRCKLDFSGYSEDKSQVFVAVRFESHSMARRMLIKYDGEKVFGHKININWFRDIRKARKKAICRMGVRRCVTKQTGRHAEQSSSRRRSSYTSKSRSRSSSCSKATHRYTRRKRVGSNRRRSSSSDSSRSSRQLSSPQPERRVCINQNQGRNSSDSSSRSSSSSTAAKQQPRIYQYCSQQGDKEILQAACK</sequence>
<dbReference type="InterPro" id="IPR035979">
    <property type="entry name" value="RBD_domain_sf"/>
</dbReference>
<dbReference type="GO" id="GO:0003723">
    <property type="term" value="F:RNA binding"/>
    <property type="evidence" value="ECO:0007669"/>
    <property type="project" value="UniProtKB-UniRule"/>
</dbReference>
<feature type="compositionally biased region" description="Low complexity" evidence="2">
    <location>
        <begin position="133"/>
        <end position="146"/>
    </location>
</feature>
<keyword evidence="5" id="KW-1185">Reference proteome</keyword>
<feature type="domain" description="RRM" evidence="3">
    <location>
        <begin position="19"/>
        <end position="97"/>
    </location>
</feature>
<name>A0A8S9ZAF3_9TREM</name>
<comment type="caution">
    <text evidence="4">The sequence shown here is derived from an EMBL/GenBank/DDBJ whole genome shotgun (WGS) entry which is preliminary data.</text>
</comment>
<feature type="compositionally biased region" description="Basic residues" evidence="2">
    <location>
        <begin position="148"/>
        <end position="165"/>
    </location>
</feature>